<dbReference type="PROSITE" id="PS52049">
    <property type="entry name" value="ULD"/>
    <property type="match status" value="1"/>
</dbReference>
<protein>
    <recommendedName>
        <fullName evidence="2">UCH37-like C-terminal domain-containing protein</fullName>
    </recommendedName>
</protein>
<sequence>MAIVSDRKMIYEQKIAELQRQLAEEPMDTDQGSNMLSAIQSEVAKNQMLIEEEVQKLKRYKIENIRRKHNYLPFIMELLKTLAEHQQLIPLVEKLVISLEKGIHKQVQYCAE</sequence>
<dbReference type="FunFam" id="1.20.58.860:FF:000009">
    <property type="entry name" value="Ubiquitin carboxyl-terminal hydrolase isozyme L5"/>
    <property type="match status" value="1"/>
</dbReference>
<dbReference type="Gene3D" id="1.20.58.860">
    <property type="match status" value="1"/>
</dbReference>
<keyword evidence="1" id="KW-0833">Ubl conjugation pathway</keyword>
<accession>A0A8C0WXN2</accession>
<evidence type="ECO:0000259" key="2">
    <source>
        <dbReference type="Pfam" id="PF18031"/>
    </source>
</evidence>
<evidence type="ECO:0000256" key="1">
    <source>
        <dbReference type="PROSITE-ProRule" id="PRU01394"/>
    </source>
</evidence>
<gene>
    <name evidence="3" type="primary">LOC109681606</name>
</gene>
<dbReference type="AlphaFoldDB" id="A0A8C0WXN2"/>
<dbReference type="Pfam" id="PF18031">
    <property type="entry name" value="UCH_C"/>
    <property type="match status" value="1"/>
</dbReference>
<dbReference type="Ensembl" id="ENSCCNT00000023581.1">
    <property type="protein sequence ID" value="ENSCCNP00000018117.1"/>
    <property type="gene ID" value="ENSCCNG00000018419.1"/>
</dbReference>
<name>A0A8C0WXN2_CASCN</name>
<reference evidence="3" key="1">
    <citation type="submission" date="2023-09" db="UniProtKB">
        <authorList>
            <consortium name="Ensembl"/>
        </authorList>
    </citation>
    <scope>IDENTIFICATION</scope>
</reference>
<organism evidence="3">
    <name type="scientific">Castor canadensis</name>
    <name type="common">American beaver</name>
    <dbReference type="NCBI Taxonomy" id="51338"/>
    <lineage>
        <taxon>Eukaryota</taxon>
        <taxon>Metazoa</taxon>
        <taxon>Chordata</taxon>
        <taxon>Craniata</taxon>
        <taxon>Vertebrata</taxon>
        <taxon>Euteleostomi</taxon>
        <taxon>Mammalia</taxon>
        <taxon>Eutheria</taxon>
        <taxon>Euarchontoglires</taxon>
        <taxon>Glires</taxon>
        <taxon>Rodentia</taxon>
        <taxon>Castorimorpha</taxon>
        <taxon>Castoridae</taxon>
        <taxon>Castor</taxon>
    </lineage>
</organism>
<dbReference type="InterPro" id="IPR041507">
    <property type="entry name" value="UCH_C"/>
</dbReference>
<dbReference type="GO" id="GO:0006511">
    <property type="term" value="P:ubiquitin-dependent protein catabolic process"/>
    <property type="evidence" value="ECO:0007669"/>
    <property type="project" value="UniProtKB-UniRule"/>
</dbReference>
<feature type="domain" description="UCH37-like C-terminal" evidence="2">
    <location>
        <begin position="44"/>
        <end position="88"/>
    </location>
</feature>
<evidence type="ECO:0000313" key="3">
    <source>
        <dbReference type="Ensembl" id="ENSCCNP00000018117.1"/>
    </source>
</evidence>
<proteinExistence type="predicted"/>